<dbReference type="STRING" id="7176.B0X4D6"/>
<dbReference type="AlphaFoldDB" id="B0X4D6"/>
<evidence type="ECO:0000313" key="4">
    <source>
        <dbReference type="Proteomes" id="UP000002320"/>
    </source>
</evidence>
<gene>
    <name evidence="3" type="primary">6047476</name>
    <name evidence="2" type="ORF">CpipJ_CPIJ013733</name>
</gene>
<evidence type="ECO:0000313" key="2">
    <source>
        <dbReference type="EMBL" id="EDS40289.1"/>
    </source>
</evidence>
<feature type="compositionally biased region" description="Basic and acidic residues" evidence="1">
    <location>
        <begin position="155"/>
        <end position="168"/>
    </location>
</feature>
<reference evidence="2" key="1">
    <citation type="submission" date="2007-03" db="EMBL/GenBank/DDBJ databases">
        <title>Annotation of Culex pipiens quinquefasciatus.</title>
        <authorList>
            <consortium name="The Broad Institute Genome Sequencing Platform"/>
            <person name="Atkinson P.W."/>
            <person name="Hemingway J."/>
            <person name="Christensen B.M."/>
            <person name="Higgs S."/>
            <person name="Kodira C."/>
            <person name="Hannick L."/>
            <person name="Megy K."/>
            <person name="O'Leary S."/>
            <person name="Pearson M."/>
            <person name="Haas B.J."/>
            <person name="Mauceli E."/>
            <person name="Wortman J.R."/>
            <person name="Lee N.H."/>
            <person name="Guigo R."/>
            <person name="Stanke M."/>
            <person name="Alvarado L."/>
            <person name="Amedeo P."/>
            <person name="Antoine C.H."/>
            <person name="Arensburger P."/>
            <person name="Bidwell S.L."/>
            <person name="Crawford M."/>
            <person name="Camaro F."/>
            <person name="Devon K."/>
            <person name="Engels R."/>
            <person name="Hammond M."/>
            <person name="Howarth C."/>
            <person name="Koehrsen M."/>
            <person name="Lawson D."/>
            <person name="Montgomery P."/>
            <person name="Nene V."/>
            <person name="Nusbaum C."/>
            <person name="Puiu D."/>
            <person name="Romero-Severson J."/>
            <person name="Severson D.W."/>
            <person name="Shumway M."/>
            <person name="Sisk P."/>
            <person name="Stolte C."/>
            <person name="Zeng Q."/>
            <person name="Eisenstadt E."/>
            <person name="Fraser-Liggett C."/>
            <person name="Strausberg R."/>
            <person name="Galagan J."/>
            <person name="Birren B."/>
            <person name="Collins F.H."/>
        </authorList>
    </citation>
    <scope>NUCLEOTIDE SEQUENCE [LARGE SCALE GENOMIC DNA]</scope>
    <source>
        <strain evidence="2">JHB</strain>
    </source>
</reference>
<dbReference type="EnsemblMetazoa" id="CPIJ013733-RA">
    <property type="protein sequence ID" value="CPIJ013733-PA"/>
    <property type="gene ID" value="CPIJ013733"/>
</dbReference>
<keyword evidence="4" id="KW-1185">Reference proteome</keyword>
<dbReference type="InterPro" id="IPR037231">
    <property type="entry name" value="NAP-like_sf"/>
</dbReference>
<dbReference type="HOGENOM" id="CLU_1103707_0_0_1"/>
<sequence>MAYFMAWQTLHQRHHQKLEGAASHRVNAFKHLLKKYLKLEPNIYPLECKCQELYQALGDCRNRSSSGSRRWIIKDAQGIPTIWLTVFKNARHDPDARRTGSGPLDQCGNRLPDRLDELRLRVPISSYFKDAVLTKQYALHRPPRWPGDLQVPQLHDPEEPVHERKGQDDQEADLQTARRHPHYDGDAAERIVPQPAYVQEDDKNVEDETQMLLASGKSSCARIIPKAILYHTGELMDENDEGEEEDELPQSA</sequence>
<accession>B0X4D6</accession>
<dbReference type="SUPFAM" id="SSF143113">
    <property type="entry name" value="NAP-like"/>
    <property type="match status" value="1"/>
</dbReference>
<protein>
    <submittedName>
        <fullName evidence="2">Nucleosome assembly protein</fullName>
    </submittedName>
</protein>
<dbReference type="Proteomes" id="UP000002320">
    <property type="component" value="Unassembled WGS sequence"/>
</dbReference>
<dbReference type="VEuPathDB" id="VectorBase:CPIJ013733"/>
<feature type="region of interest" description="Disordered" evidence="1">
    <location>
        <begin position="233"/>
        <end position="252"/>
    </location>
</feature>
<feature type="compositionally biased region" description="Acidic residues" evidence="1">
    <location>
        <begin position="235"/>
        <end position="252"/>
    </location>
</feature>
<dbReference type="KEGG" id="cqu:CpipJ_CPIJ013733"/>
<name>B0X4D6_CULQU</name>
<dbReference type="EMBL" id="DS232338">
    <property type="protein sequence ID" value="EDS40289.1"/>
    <property type="molecule type" value="Genomic_DNA"/>
</dbReference>
<evidence type="ECO:0000256" key="1">
    <source>
        <dbReference type="SAM" id="MobiDB-lite"/>
    </source>
</evidence>
<dbReference type="InParanoid" id="B0X4D6"/>
<evidence type="ECO:0000313" key="3">
    <source>
        <dbReference type="EnsemblMetazoa" id="CPIJ013733-PA"/>
    </source>
</evidence>
<feature type="region of interest" description="Disordered" evidence="1">
    <location>
        <begin position="142"/>
        <end position="192"/>
    </location>
</feature>
<proteinExistence type="predicted"/>
<reference evidence="3" key="2">
    <citation type="submission" date="2021-02" db="UniProtKB">
        <authorList>
            <consortium name="EnsemblMetazoa"/>
        </authorList>
    </citation>
    <scope>IDENTIFICATION</scope>
    <source>
        <strain evidence="3">JHB</strain>
    </source>
</reference>
<dbReference type="eggNOG" id="KOG1507">
    <property type="taxonomic scope" value="Eukaryota"/>
</dbReference>
<organism>
    <name type="scientific">Culex quinquefasciatus</name>
    <name type="common">Southern house mosquito</name>
    <name type="synonym">Culex pungens</name>
    <dbReference type="NCBI Taxonomy" id="7176"/>
    <lineage>
        <taxon>Eukaryota</taxon>
        <taxon>Metazoa</taxon>
        <taxon>Ecdysozoa</taxon>
        <taxon>Arthropoda</taxon>
        <taxon>Hexapoda</taxon>
        <taxon>Insecta</taxon>
        <taxon>Pterygota</taxon>
        <taxon>Neoptera</taxon>
        <taxon>Endopterygota</taxon>
        <taxon>Diptera</taxon>
        <taxon>Nematocera</taxon>
        <taxon>Culicoidea</taxon>
        <taxon>Culicidae</taxon>
        <taxon>Culicinae</taxon>
        <taxon>Culicini</taxon>
        <taxon>Culex</taxon>
        <taxon>Culex</taxon>
    </lineage>
</organism>